<dbReference type="InterPro" id="IPR004299">
    <property type="entry name" value="MBOAT_fam"/>
</dbReference>
<accession>A0A0M3TAQ7</accession>
<dbReference type="GO" id="GO:0016746">
    <property type="term" value="F:acyltransferase activity"/>
    <property type="evidence" value="ECO:0007669"/>
    <property type="project" value="UniProtKB-KW"/>
</dbReference>
<protein>
    <submittedName>
        <fullName evidence="6">Putative poly(Beta-D-mannuronate) O-acetylase</fullName>
        <ecNumber evidence="6">2.3.1.-</ecNumber>
    </submittedName>
</protein>
<comment type="subcellular location">
    <subcellularLocation>
        <location evidence="1">Membrane</location>
        <topology evidence="1">Multi-pass membrane protein</topology>
    </subcellularLocation>
</comment>
<dbReference type="InterPro" id="IPR051085">
    <property type="entry name" value="MB_O-acyltransferase"/>
</dbReference>
<keyword evidence="3 5" id="KW-1133">Transmembrane helix</keyword>
<keyword evidence="6" id="KW-0012">Acyltransferase</keyword>
<dbReference type="Proteomes" id="UP000057938">
    <property type="component" value="Chromosome"/>
</dbReference>
<evidence type="ECO:0000256" key="2">
    <source>
        <dbReference type="ARBA" id="ARBA00022692"/>
    </source>
</evidence>
<dbReference type="PATRIC" id="fig|361183.4.peg.2153"/>
<evidence type="ECO:0000256" key="3">
    <source>
        <dbReference type="ARBA" id="ARBA00022989"/>
    </source>
</evidence>
<keyword evidence="2 5" id="KW-0812">Transmembrane</keyword>
<dbReference type="GO" id="GO:0016020">
    <property type="term" value="C:membrane"/>
    <property type="evidence" value="ECO:0007669"/>
    <property type="project" value="UniProtKB-SubCell"/>
</dbReference>
<evidence type="ECO:0000256" key="1">
    <source>
        <dbReference type="ARBA" id="ARBA00004141"/>
    </source>
</evidence>
<feature type="transmembrane region" description="Helical" evidence="5">
    <location>
        <begin position="170"/>
        <end position="188"/>
    </location>
</feature>
<dbReference type="STRING" id="361183.AMC99_02193"/>
<feature type="transmembrane region" description="Helical" evidence="5">
    <location>
        <begin position="330"/>
        <end position="348"/>
    </location>
</feature>
<dbReference type="RefSeq" id="WP_061926408.1">
    <property type="nucleotide sequence ID" value="NZ_CP012669.1"/>
</dbReference>
<proteinExistence type="predicted"/>
<dbReference type="EMBL" id="CP012669">
    <property type="protein sequence ID" value="ALE17472.1"/>
    <property type="molecule type" value="Genomic_DNA"/>
</dbReference>
<feature type="transmembrane region" description="Helical" evidence="5">
    <location>
        <begin position="282"/>
        <end position="304"/>
    </location>
</feature>
<dbReference type="KEGG" id="aep:AMC99_02193"/>
<feature type="transmembrane region" description="Helical" evidence="5">
    <location>
        <begin position="208"/>
        <end position="226"/>
    </location>
</feature>
<name>A0A0M3TAQ7_9SPHN</name>
<dbReference type="PANTHER" id="PTHR13285">
    <property type="entry name" value="ACYLTRANSFERASE"/>
    <property type="match status" value="1"/>
</dbReference>
<gene>
    <name evidence="6" type="ORF">AMC99_02193</name>
</gene>
<sequence length="349" mass="39821">MINPLTHLLFLVAAWLVFGLAGQRRPALILSLFGIAFLALYAPISLLWIAFTAAEASLLVLWLEKKDRTSDLRQYLPYILLLNLLFVELHPDILLISVETLAISFSTIRIFMTAKQLLALRSGFERSELKWIWAAAYYLPALIVGPVFSGMELRKQAEADERPILTAQNFRFLLTGIVTVVLINPFLMKVAREISGSPRTVDLGFEGAPLFFLVLFTGFYGQSLIAEYSSRLFGRTLPYNFDRPWQATNIRDFWQRWHRSMANFVMQYIFLPLNMRGMNARYATIAAFVFMGLWHNLSAGYLLWGFAHGSLLAFWPKKIESDLGKTLERIVTWAAVIGLSYVANYSWLA</sequence>
<keyword evidence="6" id="KW-0808">Transferase</keyword>
<dbReference type="OrthoDB" id="139172at2"/>
<dbReference type="Pfam" id="PF03062">
    <property type="entry name" value="MBOAT"/>
    <property type="match status" value="1"/>
</dbReference>
<keyword evidence="7" id="KW-1185">Reference proteome</keyword>
<organism evidence="6 7">
    <name type="scientific">Altererythrobacter epoxidivorans</name>
    <dbReference type="NCBI Taxonomy" id="361183"/>
    <lineage>
        <taxon>Bacteria</taxon>
        <taxon>Pseudomonadati</taxon>
        <taxon>Pseudomonadota</taxon>
        <taxon>Alphaproteobacteria</taxon>
        <taxon>Sphingomonadales</taxon>
        <taxon>Erythrobacteraceae</taxon>
        <taxon>Altererythrobacter</taxon>
    </lineage>
</organism>
<feature type="transmembrane region" description="Helical" evidence="5">
    <location>
        <begin position="131"/>
        <end position="149"/>
    </location>
</feature>
<evidence type="ECO:0000256" key="5">
    <source>
        <dbReference type="SAM" id="Phobius"/>
    </source>
</evidence>
<evidence type="ECO:0000256" key="4">
    <source>
        <dbReference type="ARBA" id="ARBA00023136"/>
    </source>
</evidence>
<feature type="transmembrane region" description="Helical" evidence="5">
    <location>
        <begin position="32"/>
        <end position="63"/>
    </location>
</feature>
<reference evidence="6 7" key="1">
    <citation type="submission" date="2015-09" db="EMBL/GenBank/DDBJ databases">
        <title>Complete genome sequence of a benzo[a]pyrene-degrading bacterium Altererythrobacter epoxidivorans CGMCC 1.7731T.</title>
        <authorList>
            <person name="Li Z."/>
            <person name="Cheng H."/>
            <person name="Huo Y."/>
            <person name="Xu X."/>
        </authorList>
    </citation>
    <scope>NUCLEOTIDE SEQUENCE [LARGE SCALE GENOMIC DNA]</scope>
    <source>
        <strain evidence="6 7">CGMCC 1.7731</strain>
    </source>
</reference>
<dbReference type="AlphaFoldDB" id="A0A0M3TAQ7"/>
<dbReference type="EC" id="2.3.1.-" evidence="6"/>
<keyword evidence="4 5" id="KW-0472">Membrane</keyword>
<evidence type="ECO:0000313" key="6">
    <source>
        <dbReference type="EMBL" id="ALE17472.1"/>
    </source>
</evidence>
<evidence type="ECO:0000313" key="7">
    <source>
        <dbReference type="Proteomes" id="UP000057938"/>
    </source>
</evidence>
<dbReference type="PANTHER" id="PTHR13285:SF18">
    <property type="entry name" value="PROTEIN-CYSTEINE N-PALMITOYLTRANSFERASE RASP"/>
    <property type="match status" value="1"/>
</dbReference>